<keyword evidence="2" id="KW-1185">Reference proteome</keyword>
<feature type="non-terminal residue" evidence="1">
    <location>
        <position position="69"/>
    </location>
</feature>
<evidence type="ECO:0000313" key="1">
    <source>
        <dbReference type="EMBL" id="CAK9319271.1"/>
    </source>
</evidence>
<sequence>MVHHDAEDLSQCSASAVVYSLNGLAHAFECGSVKVWSAMASVAHTQLRYLKIASLLRSFGHVLARINLD</sequence>
<proteinExistence type="predicted"/>
<evidence type="ECO:0000313" key="2">
    <source>
        <dbReference type="Proteomes" id="UP001642487"/>
    </source>
</evidence>
<organism evidence="1 2">
    <name type="scientific">Citrullus colocynthis</name>
    <name type="common">colocynth</name>
    <dbReference type="NCBI Taxonomy" id="252529"/>
    <lineage>
        <taxon>Eukaryota</taxon>
        <taxon>Viridiplantae</taxon>
        <taxon>Streptophyta</taxon>
        <taxon>Embryophyta</taxon>
        <taxon>Tracheophyta</taxon>
        <taxon>Spermatophyta</taxon>
        <taxon>Magnoliopsida</taxon>
        <taxon>eudicotyledons</taxon>
        <taxon>Gunneridae</taxon>
        <taxon>Pentapetalae</taxon>
        <taxon>rosids</taxon>
        <taxon>fabids</taxon>
        <taxon>Cucurbitales</taxon>
        <taxon>Cucurbitaceae</taxon>
        <taxon>Benincaseae</taxon>
        <taxon>Citrullus</taxon>
    </lineage>
</organism>
<gene>
    <name evidence="1" type="ORF">CITCOLO1_LOCUS11265</name>
</gene>
<dbReference type="Proteomes" id="UP001642487">
    <property type="component" value="Chromosome 4"/>
</dbReference>
<protein>
    <submittedName>
        <fullName evidence="1">Uncharacterized protein</fullName>
    </submittedName>
</protein>
<name>A0ABP0YI91_9ROSI</name>
<reference evidence="1 2" key="1">
    <citation type="submission" date="2024-03" db="EMBL/GenBank/DDBJ databases">
        <authorList>
            <person name="Gkanogiannis A."/>
            <person name="Becerra Lopez-Lavalle L."/>
        </authorList>
    </citation>
    <scope>NUCLEOTIDE SEQUENCE [LARGE SCALE GENOMIC DNA]</scope>
</reference>
<accession>A0ABP0YI91</accession>
<dbReference type="EMBL" id="OZ021738">
    <property type="protein sequence ID" value="CAK9319271.1"/>
    <property type="molecule type" value="Genomic_DNA"/>
</dbReference>